<evidence type="ECO:0000256" key="3">
    <source>
        <dbReference type="ARBA" id="ARBA00009789"/>
    </source>
</evidence>
<comment type="catalytic activity">
    <reaction evidence="1 7">
        <text>2-C-methyl-D-erythritol 4-phosphate + CTP + H(+) = 4-CDP-2-C-methyl-D-erythritol + diphosphate</text>
        <dbReference type="Rhea" id="RHEA:13429"/>
        <dbReference type="ChEBI" id="CHEBI:15378"/>
        <dbReference type="ChEBI" id="CHEBI:33019"/>
        <dbReference type="ChEBI" id="CHEBI:37563"/>
        <dbReference type="ChEBI" id="CHEBI:57823"/>
        <dbReference type="ChEBI" id="CHEBI:58262"/>
        <dbReference type="EC" id="2.7.7.60"/>
    </reaction>
</comment>
<dbReference type="CDD" id="cd02516">
    <property type="entry name" value="CDP-ME_synthetase"/>
    <property type="match status" value="1"/>
</dbReference>
<accession>A0A7G1Q9E4</accession>
<reference evidence="8 9" key="1">
    <citation type="submission" date="2020-03" db="EMBL/GenBank/DDBJ databases">
        <authorList>
            <person name="Picone N."/>
        </authorList>
    </citation>
    <scope>NUCLEOTIDE SEQUENCE [LARGE SCALE GENOMIC DNA]</scope>
    <source>
        <strain evidence="8">NSCAC1</strain>
    </source>
</reference>
<protein>
    <recommendedName>
        <fullName evidence="7">2-C-methyl-D-erythritol 4-phosphate cytidylyltransferase</fullName>
        <ecNumber evidence="7">2.7.7.60</ecNumber>
    </recommendedName>
    <alternativeName>
        <fullName evidence="7">4-diphosphocytidyl-2C-methyl-D-erythritol synthase</fullName>
    </alternativeName>
    <alternativeName>
        <fullName evidence="7">MEP cytidylyltransferase</fullName>
        <shortName evidence="7">MCT</shortName>
    </alternativeName>
</protein>
<keyword evidence="6 7" id="KW-0414">Isoprene biosynthesis</keyword>
<dbReference type="EC" id="2.7.7.60" evidence="7"/>
<dbReference type="InterPro" id="IPR029044">
    <property type="entry name" value="Nucleotide-diphossugar_trans"/>
</dbReference>
<feature type="site" description="Positions MEP for the nucleophilic attack" evidence="7">
    <location>
        <position position="214"/>
    </location>
</feature>
<organism evidence="8 9">
    <name type="scientific">Candidatus Nitrosacidococcus tergens</name>
    <dbReference type="NCBI Taxonomy" id="553981"/>
    <lineage>
        <taxon>Bacteria</taxon>
        <taxon>Pseudomonadati</taxon>
        <taxon>Pseudomonadota</taxon>
        <taxon>Gammaproteobacteria</taxon>
        <taxon>Chromatiales</taxon>
        <taxon>Chromatiaceae</taxon>
        <taxon>Candidatus Nitrosacidococcus</taxon>
    </lineage>
</organism>
<dbReference type="Pfam" id="PF01128">
    <property type="entry name" value="IspD"/>
    <property type="match status" value="1"/>
</dbReference>
<feature type="site" description="Transition state stabilizer" evidence="7">
    <location>
        <position position="18"/>
    </location>
</feature>
<dbReference type="EMBL" id="LR778175">
    <property type="protein sequence ID" value="CAB1275701.1"/>
    <property type="molecule type" value="Genomic_DNA"/>
</dbReference>
<keyword evidence="9" id="KW-1185">Reference proteome</keyword>
<feature type="site" description="Transition state stabilizer" evidence="7">
    <location>
        <position position="25"/>
    </location>
</feature>
<dbReference type="Gene3D" id="3.90.550.10">
    <property type="entry name" value="Spore Coat Polysaccharide Biosynthesis Protein SpsA, Chain A"/>
    <property type="match status" value="1"/>
</dbReference>
<dbReference type="KEGG" id="ntg:NSCAC_0798"/>
<evidence type="ECO:0000256" key="2">
    <source>
        <dbReference type="ARBA" id="ARBA00004787"/>
    </source>
</evidence>
<evidence type="ECO:0000256" key="5">
    <source>
        <dbReference type="ARBA" id="ARBA00022695"/>
    </source>
</evidence>
<evidence type="ECO:0000313" key="8">
    <source>
        <dbReference type="EMBL" id="CAB1275701.1"/>
    </source>
</evidence>
<dbReference type="PANTHER" id="PTHR32125:SF4">
    <property type="entry name" value="2-C-METHYL-D-ERYTHRITOL 4-PHOSPHATE CYTIDYLYLTRANSFERASE, CHLOROPLASTIC"/>
    <property type="match status" value="1"/>
</dbReference>
<dbReference type="UniPathway" id="UPA00056">
    <property type="reaction ID" value="UER00093"/>
</dbReference>
<dbReference type="GO" id="GO:0050518">
    <property type="term" value="F:2-C-methyl-D-erythritol 4-phosphate cytidylyltransferase activity"/>
    <property type="evidence" value="ECO:0007669"/>
    <property type="project" value="UniProtKB-UniRule"/>
</dbReference>
<proteinExistence type="inferred from homology"/>
<keyword evidence="5 7" id="KW-0548">Nucleotidyltransferase</keyword>
<name>A0A7G1Q9E4_9GAMM</name>
<evidence type="ECO:0000256" key="7">
    <source>
        <dbReference type="HAMAP-Rule" id="MF_00108"/>
    </source>
</evidence>
<comment type="function">
    <text evidence="7">Catalyzes the formation of 4-diphosphocytidyl-2-C-methyl-D-erythritol from CTP and 2-C-methyl-D-erythritol 4-phosphate (MEP).</text>
</comment>
<comment type="similarity">
    <text evidence="3 7">Belongs to the IspD/TarI cytidylyltransferase family. IspD subfamily.</text>
</comment>
<gene>
    <name evidence="7 8" type="primary">ispD</name>
    <name evidence="8" type="ORF">NSCAC_0798</name>
</gene>
<evidence type="ECO:0000256" key="1">
    <source>
        <dbReference type="ARBA" id="ARBA00001282"/>
    </source>
</evidence>
<dbReference type="Proteomes" id="UP000516072">
    <property type="component" value="Chromosome"/>
</dbReference>
<dbReference type="PANTHER" id="PTHR32125">
    <property type="entry name" value="2-C-METHYL-D-ERYTHRITOL 4-PHOSPHATE CYTIDYLYLTRANSFERASE, CHLOROPLASTIC"/>
    <property type="match status" value="1"/>
</dbReference>
<sequence>MISPNYWVVIPAAGIGKRMGNQIPKQYLPLLGKTVIEHTINVFLDYPAIQGIIVATSDEDSWWSQYFPEQHPKITRVAGGKERCHSVLNSLVYLQTLANPEDWVLVHDAARPCLQQMDLNLLIETLDSHSVGGLLALPVSDTLKRGSNQREVVTTVSRENLWRALTPQMFRCKKLYDALVSAINHGNYVTDEASAMEQAGYTPYLVEGHGSNIKITHPQDLIQAEFFLNR</sequence>
<dbReference type="HAMAP" id="MF_00108">
    <property type="entry name" value="IspD"/>
    <property type="match status" value="1"/>
</dbReference>
<evidence type="ECO:0000313" key="9">
    <source>
        <dbReference type="Proteomes" id="UP000516072"/>
    </source>
</evidence>
<dbReference type="SUPFAM" id="SSF53448">
    <property type="entry name" value="Nucleotide-diphospho-sugar transferases"/>
    <property type="match status" value="1"/>
</dbReference>
<dbReference type="FunFam" id="3.90.550.10:FF:000003">
    <property type="entry name" value="2-C-methyl-D-erythritol 4-phosphate cytidylyltransferase"/>
    <property type="match status" value="1"/>
</dbReference>
<feature type="site" description="Positions MEP for the nucleophilic attack" evidence="7">
    <location>
        <position position="158"/>
    </location>
</feature>
<dbReference type="AlphaFoldDB" id="A0A7G1Q9E4"/>
<dbReference type="InterPro" id="IPR034683">
    <property type="entry name" value="IspD/TarI"/>
</dbReference>
<dbReference type="NCBIfam" id="TIGR00453">
    <property type="entry name" value="ispD"/>
    <property type="match status" value="1"/>
</dbReference>
<dbReference type="InterPro" id="IPR050088">
    <property type="entry name" value="IspD/TarI_cytidylyltransf_bact"/>
</dbReference>
<evidence type="ECO:0000256" key="6">
    <source>
        <dbReference type="ARBA" id="ARBA00023229"/>
    </source>
</evidence>
<dbReference type="InterPro" id="IPR018294">
    <property type="entry name" value="ISPD_synthase_CS"/>
</dbReference>
<dbReference type="InterPro" id="IPR001228">
    <property type="entry name" value="IspD"/>
</dbReference>
<dbReference type="GO" id="GO:0019288">
    <property type="term" value="P:isopentenyl diphosphate biosynthetic process, methylerythritol 4-phosphate pathway"/>
    <property type="evidence" value="ECO:0007669"/>
    <property type="project" value="UniProtKB-UniRule"/>
</dbReference>
<evidence type="ECO:0000256" key="4">
    <source>
        <dbReference type="ARBA" id="ARBA00022679"/>
    </source>
</evidence>
<comment type="pathway">
    <text evidence="2 7">Isoprenoid biosynthesis; isopentenyl diphosphate biosynthesis via DXP pathway; isopentenyl diphosphate from 1-deoxy-D-xylulose 5-phosphate: step 2/6.</text>
</comment>
<dbReference type="PROSITE" id="PS01295">
    <property type="entry name" value="ISPD"/>
    <property type="match status" value="1"/>
</dbReference>
<keyword evidence="4 7" id="KW-0808">Transferase</keyword>